<reference evidence="1" key="1">
    <citation type="journal article" date="2014" name="Front. Microbiol.">
        <title>High frequency of phylogenetically diverse reductive dehalogenase-homologous genes in deep subseafloor sedimentary metagenomes.</title>
        <authorList>
            <person name="Kawai M."/>
            <person name="Futagami T."/>
            <person name="Toyoda A."/>
            <person name="Takaki Y."/>
            <person name="Nishi S."/>
            <person name="Hori S."/>
            <person name="Arai W."/>
            <person name="Tsubouchi T."/>
            <person name="Morono Y."/>
            <person name="Uchiyama I."/>
            <person name="Ito T."/>
            <person name="Fujiyama A."/>
            <person name="Inagaki F."/>
            <person name="Takami H."/>
        </authorList>
    </citation>
    <scope>NUCLEOTIDE SEQUENCE</scope>
    <source>
        <strain evidence="1">Expedition CK06-06</strain>
    </source>
</reference>
<organism evidence="1">
    <name type="scientific">marine sediment metagenome</name>
    <dbReference type="NCBI Taxonomy" id="412755"/>
    <lineage>
        <taxon>unclassified sequences</taxon>
        <taxon>metagenomes</taxon>
        <taxon>ecological metagenomes</taxon>
    </lineage>
</organism>
<feature type="non-terminal residue" evidence="1">
    <location>
        <position position="1"/>
    </location>
</feature>
<comment type="caution">
    <text evidence="1">The sequence shown here is derived from an EMBL/GenBank/DDBJ whole genome shotgun (WGS) entry which is preliminary data.</text>
</comment>
<accession>X1US74</accession>
<feature type="non-terminal residue" evidence="1">
    <location>
        <position position="32"/>
    </location>
</feature>
<dbReference type="AlphaFoldDB" id="X1US74"/>
<evidence type="ECO:0000313" key="1">
    <source>
        <dbReference type="EMBL" id="GAJ20324.1"/>
    </source>
</evidence>
<name>X1US74_9ZZZZ</name>
<dbReference type="EMBL" id="BARW01043496">
    <property type="protein sequence ID" value="GAJ20324.1"/>
    <property type="molecule type" value="Genomic_DNA"/>
</dbReference>
<sequence>QHEYFFDYIMPEVGVLCFPKLKNIPLTSEELC</sequence>
<proteinExistence type="predicted"/>
<gene>
    <name evidence="1" type="ORF">S12H4_63657</name>
</gene>
<protein>
    <submittedName>
        <fullName evidence="1">Uncharacterized protein</fullName>
    </submittedName>
</protein>